<evidence type="ECO:0000313" key="1">
    <source>
        <dbReference type="EMBL" id="KAJ1167680.1"/>
    </source>
</evidence>
<proteinExistence type="predicted"/>
<organism evidence="1 2">
    <name type="scientific">Pleurodeles waltl</name>
    <name type="common">Iberian ribbed newt</name>
    <dbReference type="NCBI Taxonomy" id="8319"/>
    <lineage>
        <taxon>Eukaryota</taxon>
        <taxon>Metazoa</taxon>
        <taxon>Chordata</taxon>
        <taxon>Craniata</taxon>
        <taxon>Vertebrata</taxon>
        <taxon>Euteleostomi</taxon>
        <taxon>Amphibia</taxon>
        <taxon>Batrachia</taxon>
        <taxon>Caudata</taxon>
        <taxon>Salamandroidea</taxon>
        <taxon>Salamandridae</taxon>
        <taxon>Pleurodelinae</taxon>
        <taxon>Pleurodeles</taxon>
    </lineage>
</organism>
<accession>A0AAV7SU40</accession>
<name>A0AAV7SU40_PLEWA</name>
<dbReference type="Proteomes" id="UP001066276">
    <property type="component" value="Chromosome 4_2"/>
</dbReference>
<comment type="caution">
    <text evidence="1">The sequence shown here is derived from an EMBL/GenBank/DDBJ whole genome shotgun (WGS) entry which is preliminary data.</text>
</comment>
<evidence type="ECO:0000313" key="2">
    <source>
        <dbReference type="Proteomes" id="UP001066276"/>
    </source>
</evidence>
<dbReference type="EMBL" id="JANPWB010000008">
    <property type="protein sequence ID" value="KAJ1167680.1"/>
    <property type="molecule type" value="Genomic_DNA"/>
</dbReference>
<reference evidence="1" key="1">
    <citation type="journal article" date="2022" name="bioRxiv">
        <title>Sequencing and chromosome-scale assembly of the giantPleurodeles waltlgenome.</title>
        <authorList>
            <person name="Brown T."/>
            <person name="Elewa A."/>
            <person name="Iarovenko S."/>
            <person name="Subramanian E."/>
            <person name="Araus A.J."/>
            <person name="Petzold A."/>
            <person name="Susuki M."/>
            <person name="Suzuki K.-i.T."/>
            <person name="Hayashi T."/>
            <person name="Toyoda A."/>
            <person name="Oliveira C."/>
            <person name="Osipova E."/>
            <person name="Leigh N.D."/>
            <person name="Simon A."/>
            <person name="Yun M.H."/>
        </authorList>
    </citation>
    <scope>NUCLEOTIDE SEQUENCE</scope>
    <source>
        <strain evidence="1">20211129_DDA</strain>
        <tissue evidence="1">Liver</tissue>
    </source>
</reference>
<gene>
    <name evidence="1" type="ORF">NDU88_008069</name>
</gene>
<sequence>MDVNPCYSGSALRCVAVEVLWASRRWTVCRCMLRFRMDCVPLYASLQDELRAAVCFASGWTVCRCMLRFRMHCVPLYASLQDELRADVCFASG</sequence>
<keyword evidence="2" id="KW-1185">Reference proteome</keyword>
<dbReference type="AlphaFoldDB" id="A0AAV7SU40"/>
<protein>
    <submittedName>
        <fullName evidence="1">Uncharacterized protein</fullName>
    </submittedName>
</protein>